<protein>
    <recommendedName>
        <fullName evidence="5">Phage holin family protein</fullName>
    </recommendedName>
</protein>
<sequence length="146" mass="15776">MGERKKESFFTILISRIAGIVIFLILLAILNALTGYVQSLTFLRVVEFLNANIGLLILIAVIFLVGDLFGALTFPLNLPGPVFGAVGAVFTVMFLFRLFLLVGEITGIGFFAIFTGTLALLIYILVFIVVLIGGYIALFADPPGET</sequence>
<dbReference type="AlphaFoldDB" id="A0A0X3BJ29"/>
<reference evidence="2 4" key="1">
    <citation type="submission" date="2016-01" db="EMBL/GenBank/DDBJ databases">
        <authorList>
            <person name="Manzoor S."/>
        </authorList>
    </citation>
    <scope>NUCLEOTIDE SEQUENCE [LARGE SCALE GENOMIC DNA]</scope>
    <source>
        <strain evidence="2">Methanoculleus sp MAB1</strain>
    </source>
</reference>
<name>A0A0X3BJ29_9EURY</name>
<evidence type="ECO:0000256" key="1">
    <source>
        <dbReference type="SAM" id="Phobius"/>
    </source>
</evidence>
<feature type="transmembrane region" description="Helical" evidence="1">
    <location>
        <begin position="108"/>
        <end position="140"/>
    </location>
</feature>
<dbReference type="EMBL" id="JABMJE010000021">
    <property type="protein sequence ID" value="NQS77602.1"/>
    <property type="molecule type" value="Genomic_DNA"/>
</dbReference>
<gene>
    <name evidence="3" type="ORF">HQQ74_02585</name>
    <name evidence="2" type="ORF">MMAB1_0809</name>
</gene>
<keyword evidence="1" id="KW-1133">Transmembrane helix</keyword>
<dbReference type="Proteomes" id="UP000737555">
    <property type="component" value="Unassembled WGS sequence"/>
</dbReference>
<accession>A0A0X3BJ29</accession>
<reference evidence="3" key="2">
    <citation type="submission" date="2020-05" db="EMBL/GenBank/DDBJ databases">
        <title>The first insight into the ecology of ammonia-tolerant syntrophic propionate oxidizing bacteria.</title>
        <authorList>
            <person name="Singh A."/>
            <person name="Schnurer A."/>
            <person name="Westerholm M."/>
        </authorList>
    </citation>
    <scope>NUCLEOTIDE SEQUENCE</scope>
    <source>
        <strain evidence="3">MAG54</strain>
    </source>
</reference>
<keyword evidence="1" id="KW-0472">Membrane</keyword>
<feature type="transmembrane region" description="Helical" evidence="1">
    <location>
        <begin position="53"/>
        <end position="74"/>
    </location>
</feature>
<feature type="transmembrane region" description="Helical" evidence="1">
    <location>
        <begin position="12"/>
        <end position="33"/>
    </location>
</feature>
<evidence type="ECO:0008006" key="5">
    <source>
        <dbReference type="Google" id="ProtNLM"/>
    </source>
</evidence>
<dbReference type="EMBL" id="LT158599">
    <property type="protein sequence ID" value="CVK32023.1"/>
    <property type="molecule type" value="Genomic_DNA"/>
</dbReference>
<evidence type="ECO:0000313" key="2">
    <source>
        <dbReference type="EMBL" id="CVK32023.1"/>
    </source>
</evidence>
<dbReference type="OrthoDB" id="107808at2157"/>
<proteinExistence type="predicted"/>
<evidence type="ECO:0000313" key="3">
    <source>
        <dbReference type="EMBL" id="NQS77602.1"/>
    </source>
</evidence>
<keyword evidence="1" id="KW-0812">Transmembrane</keyword>
<feature type="transmembrane region" description="Helical" evidence="1">
    <location>
        <begin position="81"/>
        <end position="102"/>
    </location>
</feature>
<dbReference type="GeneID" id="27136812"/>
<dbReference type="KEGG" id="mema:MMAB1_0809"/>
<organism evidence="2 4">
    <name type="scientific">Methanoculleus bourgensis</name>
    <dbReference type="NCBI Taxonomy" id="83986"/>
    <lineage>
        <taxon>Archaea</taxon>
        <taxon>Methanobacteriati</taxon>
        <taxon>Methanobacteriota</taxon>
        <taxon>Stenosarchaea group</taxon>
        <taxon>Methanomicrobia</taxon>
        <taxon>Methanomicrobiales</taxon>
        <taxon>Methanomicrobiaceae</taxon>
        <taxon>Methanoculleus</taxon>
    </lineage>
</organism>
<evidence type="ECO:0000313" key="4">
    <source>
        <dbReference type="Proteomes" id="UP000069850"/>
    </source>
</evidence>
<dbReference type="OMA" id="ANILTHY"/>
<dbReference type="Proteomes" id="UP000069850">
    <property type="component" value="Chromosome 1"/>
</dbReference>
<dbReference type="RefSeq" id="WP_014866524.1">
    <property type="nucleotide sequence ID" value="NZ_DAIMMY010000003.1"/>
</dbReference>
<dbReference type="GeneID" id="13354284"/>